<dbReference type="Pfam" id="PF00884">
    <property type="entry name" value="Sulfatase"/>
    <property type="match status" value="1"/>
</dbReference>
<dbReference type="SUPFAM" id="SSF53649">
    <property type="entry name" value="Alkaline phosphatase-like"/>
    <property type="match status" value="1"/>
</dbReference>
<evidence type="ECO:0000256" key="2">
    <source>
        <dbReference type="ARBA" id="ARBA00022729"/>
    </source>
</evidence>
<dbReference type="OrthoDB" id="96314at2759"/>
<reference evidence="8" key="1">
    <citation type="journal article" date="2020" name="Stud. Mycol.">
        <title>101 Dothideomycetes genomes: a test case for predicting lifestyles and emergence of pathogens.</title>
        <authorList>
            <person name="Haridas S."/>
            <person name="Albert R."/>
            <person name="Binder M."/>
            <person name="Bloem J."/>
            <person name="Labutti K."/>
            <person name="Salamov A."/>
            <person name="Andreopoulos B."/>
            <person name="Baker S."/>
            <person name="Barry K."/>
            <person name="Bills G."/>
            <person name="Bluhm B."/>
            <person name="Cannon C."/>
            <person name="Castanera R."/>
            <person name="Culley D."/>
            <person name="Daum C."/>
            <person name="Ezra D."/>
            <person name="Gonzalez J."/>
            <person name="Henrissat B."/>
            <person name="Kuo A."/>
            <person name="Liang C."/>
            <person name="Lipzen A."/>
            <person name="Lutzoni F."/>
            <person name="Magnuson J."/>
            <person name="Mondo S."/>
            <person name="Nolan M."/>
            <person name="Ohm R."/>
            <person name="Pangilinan J."/>
            <person name="Park H.-J."/>
            <person name="Ramirez L."/>
            <person name="Alfaro M."/>
            <person name="Sun H."/>
            <person name="Tritt A."/>
            <person name="Yoshinaga Y."/>
            <person name="Zwiers L.-H."/>
            <person name="Turgeon B."/>
            <person name="Goodwin S."/>
            <person name="Spatafora J."/>
            <person name="Crous P."/>
            <person name="Grigoriev I."/>
        </authorList>
    </citation>
    <scope>NUCLEOTIDE SEQUENCE</scope>
    <source>
        <strain evidence="8">CBS 473.64</strain>
    </source>
</reference>
<dbReference type="PIRSF" id="PIRSF000972">
    <property type="entry name" value="Arylsulf_plant"/>
    <property type="match status" value="1"/>
</dbReference>
<comment type="similarity">
    <text evidence="1 5">Belongs to the sulfatase family.</text>
</comment>
<dbReference type="InterPro" id="IPR024607">
    <property type="entry name" value="Sulfatase_CS"/>
</dbReference>
<dbReference type="GO" id="GO:0005539">
    <property type="term" value="F:glycosaminoglycan binding"/>
    <property type="evidence" value="ECO:0007669"/>
    <property type="project" value="TreeGrafter"/>
</dbReference>
<dbReference type="PROSITE" id="PS00523">
    <property type="entry name" value="SULFATASE_1"/>
    <property type="match status" value="1"/>
</dbReference>
<dbReference type="EMBL" id="MU006842">
    <property type="protein sequence ID" value="KAF2634286.1"/>
    <property type="molecule type" value="Genomic_DNA"/>
</dbReference>
<name>A0A6A6RG14_9PLEO</name>
<dbReference type="CDD" id="cd16147">
    <property type="entry name" value="G6S"/>
    <property type="match status" value="1"/>
</dbReference>
<feature type="modified residue" description="3-oxoalanine (Cys)" evidence="6">
    <location>
        <position position="81"/>
    </location>
</feature>
<dbReference type="FunFam" id="3.40.720.10:FF:000051">
    <property type="entry name" value="Arylsulfatase"/>
    <property type="match status" value="1"/>
</dbReference>
<gene>
    <name evidence="8" type="ORF">P280DRAFT_554693</name>
</gene>
<evidence type="ECO:0000256" key="3">
    <source>
        <dbReference type="ARBA" id="ARBA00022801"/>
    </source>
</evidence>
<sequence>MIWSSLFWANWGMNLAGHQQVLPSPLSPQLEQPTTRPNIVFILTDDQDLHLDSLEYLPLIRKHLSEEGTFYRRHYCTIALCCPSRVSLWTGKAAHNTNVTDVNPPYGGYPKFVSQGLNDNFLPVWLQEAGYSTYYTGKLFNSHTVDNYDSPHVNGFTGSDFLLDPFTYQYLNSTYQRNQEAPVSHQGEHTTDVLAQKAYGFLEDAITDDKPFFLAIAPIAPHSNVEFDPLAHVDKSLKVNFTAPIPAKRHAHLFPDAKVPRTASFNPEEPSGVNWINTLPRQSQANIDYNDHFYRERLRALQGVDELVEGVVNRLQHHGVLDDTYIIYSADNGYHIGQHRMQPGKECGYEEDINVPLIIRGPGVPKNTTTEIVTSHTDLAPTILELIGAPLRADFDGEAIPTTKITMDEASLIRHEHVNVEYWGFAMQEGKHWGGDRIHLNNTYKALRIVGKPYNFYYSVWCNNEHELYDLNDDPGQLKNLLGTHNKPDPILLGFPLEKVTARLDALLFVLKSCKGRTCIEPWRALHPAGNVADLHDALSPRFDQFYEIQQKRVEYTRCEAGYIRDAEGPQFETDGLVFRHDNHWSHWV</sequence>
<dbReference type="PANTHER" id="PTHR43108">
    <property type="entry name" value="N-ACETYLGLUCOSAMINE-6-SULFATASE FAMILY MEMBER"/>
    <property type="match status" value="1"/>
</dbReference>
<evidence type="ECO:0000259" key="7">
    <source>
        <dbReference type="Pfam" id="PF00884"/>
    </source>
</evidence>
<protein>
    <recommendedName>
        <fullName evidence="5">Arylsulfatase</fullName>
        <shortName evidence="5">AS</shortName>
        <ecNumber evidence="5">3.1.6.1</ecNumber>
    </recommendedName>
    <alternativeName>
        <fullName evidence="5">Aryl-sulfate sulphohydrolase</fullName>
    </alternativeName>
</protein>
<evidence type="ECO:0000313" key="8">
    <source>
        <dbReference type="EMBL" id="KAF2634286.1"/>
    </source>
</evidence>
<dbReference type="GO" id="GO:0018958">
    <property type="term" value="P:phenol-containing compound metabolic process"/>
    <property type="evidence" value="ECO:0007669"/>
    <property type="project" value="InterPro"/>
</dbReference>
<keyword evidence="3 5" id="KW-0378">Hydrolase</keyword>
<keyword evidence="4" id="KW-0325">Glycoprotein</keyword>
<dbReference type="PANTHER" id="PTHR43108:SF8">
    <property type="entry name" value="SD21168P"/>
    <property type="match status" value="1"/>
</dbReference>
<evidence type="ECO:0000256" key="6">
    <source>
        <dbReference type="PIRSR" id="PIRSR000972-50"/>
    </source>
</evidence>
<dbReference type="GO" id="GO:0008449">
    <property type="term" value="F:N-acetylglucosamine-6-sulfatase activity"/>
    <property type="evidence" value="ECO:0007669"/>
    <property type="project" value="TreeGrafter"/>
</dbReference>
<accession>A0A6A6RG14</accession>
<dbReference type="InterPro" id="IPR000917">
    <property type="entry name" value="Sulfatase_N"/>
</dbReference>
<dbReference type="Proteomes" id="UP000799753">
    <property type="component" value="Unassembled WGS sequence"/>
</dbReference>
<feature type="domain" description="Sulfatase N-terminal" evidence="7">
    <location>
        <begin position="37"/>
        <end position="388"/>
    </location>
</feature>
<dbReference type="InterPro" id="IPR012083">
    <property type="entry name" value="Arylsulfatase"/>
</dbReference>
<dbReference type="AlphaFoldDB" id="A0A6A6RG14"/>
<evidence type="ECO:0000256" key="4">
    <source>
        <dbReference type="ARBA" id="ARBA00023180"/>
    </source>
</evidence>
<organism evidence="8 9">
    <name type="scientific">Massarina eburnea CBS 473.64</name>
    <dbReference type="NCBI Taxonomy" id="1395130"/>
    <lineage>
        <taxon>Eukaryota</taxon>
        <taxon>Fungi</taxon>
        <taxon>Dikarya</taxon>
        <taxon>Ascomycota</taxon>
        <taxon>Pezizomycotina</taxon>
        <taxon>Dothideomycetes</taxon>
        <taxon>Pleosporomycetidae</taxon>
        <taxon>Pleosporales</taxon>
        <taxon>Massarineae</taxon>
        <taxon>Massarinaceae</taxon>
        <taxon>Massarina</taxon>
    </lineage>
</organism>
<proteinExistence type="inferred from homology"/>
<dbReference type="InterPro" id="IPR017850">
    <property type="entry name" value="Alkaline_phosphatase_core_sf"/>
</dbReference>
<evidence type="ECO:0000256" key="5">
    <source>
        <dbReference type="PIRNR" id="PIRNR000972"/>
    </source>
</evidence>
<comment type="PTM">
    <text evidence="6">The conversion to 3-oxoalanine (also known as C-formylglycine, FGly), of a serine or cysteine residue in prokaryotes and of a cysteine residue in eukaryotes, is critical for catalytic activity.</text>
</comment>
<keyword evidence="9" id="KW-1185">Reference proteome</keyword>
<keyword evidence="2" id="KW-0732">Signal</keyword>
<dbReference type="GO" id="GO:0004065">
    <property type="term" value="F:arylsulfatase activity"/>
    <property type="evidence" value="ECO:0007669"/>
    <property type="project" value="UniProtKB-UniRule"/>
</dbReference>
<comment type="catalytic activity">
    <reaction evidence="5">
        <text>an aryl sulfate + H2O = a phenol + sulfate + H(+)</text>
        <dbReference type="Rhea" id="RHEA:17261"/>
        <dbReference type="ChEBI" id="CHEBI:15377"/>
        <dbReference type="ChEBI" id="CHEBI:15378"/>
        <dbReference type="ChEBI" id="CHEBI:16189"/>
        <dbReference type="ChEBI" id="CHEBI:33853"/>
        <dbReference type="ChEBI" id="CHEBI:140317"/>
        <dbReference type="EC" id="3.1.6.1"/>
    </reaction>
</comment>
<dbReference type="Gene3D" id="3.40.720.10">
    <property type="entry name" value="Alkaline Phosphatase, subunit A"/>
    <property type="match status" value="1"/>
</dbReference>
<evidence type="ECO:0000256" key="1">
    <source>
        <dbReference type="ARBA" id="ARBA00008779"/>
    </source>
</evidence>
<dbReference type="EC" id="3.1.6.1" evidence="5"/>
<evidence type="ECO:0000313" key="9">
    <source>
        <dbReference type="Proteomes" id="UP000799753"/>
    </source>
</evidence>